<feature type="domain" description="N-acyl amino acid synthase FeeM catalytic core" evidence="1">
    <location>
        <begin position="42"/>
        <end position="201"/>
    </location>
</feature>
<proteinExistence type="predicted"/>
<sequence length="252" mass="28732">MTPNTLTNRGTRAEESPFNRSVFSVLDHIEYRICDEGEDLEAVYRLRYQSYLAAGMIKEDAARQIHDKYDEMPNSHRFGVFYKGNLVSTIRVHHLSQEHPIAPSCGVFGDVIEARLKAGQTFVDPSRMAADLEWGRKLRVLPYITLRLAVLGAKYFRTDYSLIAIKEEHSAFYYRTFRAEPATGPRSYPGLEVPVHLLQMNTREVLDEVIERMPFFGSTEAEQRMLYGRKRSADETGSLSVHPTARLLLAAA</sequence>
<dbReference type="EMBL" id="BMIF01000004">
    <property type="protein sequence ID" value="GGA64601.1"/>
    <property type="molecule type" value="Genomic_DNA"/>
</dbReference>
<dbReference type="InterPro" id="IPR054597">
    <property type="entry name" value="FeeM_cat"/>
</dbReference>
<dbReference type="Proteomes" id="UP000636264">
    <property type="component" value="Unassembled WGS sequence"/>
</dbReference>
<dbReference type="InterPro" id="IPR016181">
    <property type="entry name" value="Acyl_CoA_acyltransferase"/>
</dbReference>
<dbReference type="SUPFAM" id="SSF55729">
    <property type="entry name" value="Acyl-CoA N-acyltransferases (Nat)"/>
    <property type="match status" value="1"/>
</dbReference>
<reference evidence="2" key="1">
    <citation type="journal article" date="2014" name="Int. J. Syst. Evol. Microbiol.">
        <title>Complete genome sequence of Corynebacterium casei LMG S-19264T (=DSM 44701T), isolated from a smear-ripened cheese.</title>
        <authorList>
            <consortium name="US DOE Joint Genome Institute (JGI-PGF)"/>
            <person name="Walter F."/>
            <person name="Albersmeier A."/>
            <person name="Kalinowski J."/>
            <person name="Ruckert C."/>
        </authorList>
    </citation>
    <scope>NUCLEOTIDE SEQUENCE</scope>
    <source>
        <strain evidence="2">CGMCC 1.15320</strain>
    </source>
</reference>
<evidence type="ECO:0000313" key="3">
    <source>
        <dbReference type="Proteomes" id="UP000636264"/>
    </source>
</evidence>
<dbReference type="Gene3D" id="3.40.630.30">
    <property type="match status" value="1"/>
</dbReference>
<evidence type="ECO:0000313" key="2">
    <source>
        <dbReference type="EMBL" id="GGA64601.1"/>
    </source>
</evidence>
<dbReference type="AlphaFoldDB" id="A0A916W3L4"/>
<evidence type="ECO:0000259" key="1">
    <source>
        <dbReference type="Pfam" id="PF21926"/>
    </source>
</evidence>
<gene>
    <name evidence="2" type="ORF">GCM10011385_17960</name>
</gene>
<reference evidence="2" key="2">
    <citation type="submission" date="2020-09" db="EMBL/GenBank/DDBJ databases">
        <authorList>
            <person name="Sun Q."/>
            <person name="Zhou Y."/>
        </authorList>
    </citation>
    <scope>NUCLEOTIDE SEQUENCE</scope>
    <source>
        <strain evidence="2">CGMCC 1.15320</strain>
    </source>
</reference>
<dbReference type="Pfam" id="PF21926">
    <property type="entry name" value="FeeM"/>
    <property type="match status" value="1"/>
</dbReference>
<keyword evidence="3" id="KW-1185">Reference proteome</keyword>
<name>A0A916W3L4_9HYPH</name>
<comment type="caution">
    <text evidence="2">The sequence shown here is derived from an EMBL/GenBank/DDBJ whole genome shotgun (WGS) entry which is preliminary data.</text>
</comment>
<dbReference type="RefSeq" id="WP_188720705.1">
    <property type="nucleotide sequence ID" value="NZ_BMIF01000004.1"/>
</dbReference>
<protein>
    <recommendedName>
        <fullName evidence="1">N-acyl amino acid synthase FeeM catalytic core domain-containing protein</fullName>
    </recommendedName>
</protein>
<accession>A0A916W3L4</accession>
<organism evidence="2 3">
    <name type="scientific">Nitratireductor aestuarii</name>
    <dbReference type="NCBI Taxonomy" id="1735103"/>
    <lineage>
        <taxon>Bacteria</taxon>
        <taxon>Pseudomonadati</taxon>
        <taxon>Pseudomonadota</taxon>
        <taxon>Alphaproteobacteria</taxon>
        <taxon>Hyphomicrobiales</taxon>
        <taxon>Phyllobacteriaceae</taxon>
        <taxon>Nitratireductor</taxon>
    </lineage>
</organism>